<evidence type="ECO:0000256" key="2">
    <source>
        <dbReference type="ARBA" id="ARBA00004906"/>
    </source>
</evidence>
<evidence type="ECO:0000256" key="4">
    <source>
        <dbReference type="ARBA" id="ARBA00023242"/>
    </source>
</evidence>
<keyword evidence="4" id="KW-0539">Nucleus</keyword>
<dbReference type="KEGG" id="foc:113203802"/>
<proteinExistence type="predicted"/>
<dbReference type="GO" id="GO:0005634">
    <property type="term" value="C:nucleus"/>
    <property type="evidence" value="ECO:0007669"/>
    <property type="project" value="UniProtKB-SubCell"/>
</dbReference>
<dbReference type="UniPathway" id="UPA00143"/>
<dbReference type="GO" id="GO:0005737">
    <property type="term" value="C:cytoplasm"/>
    <property type="evidence" value="ECO:0007669"/>
    <property type="project" value="TreeGrafter"/>
</dbReference>
<keyword evidence="5" id="KW-1185">Reference proteome</keyword>
<dbReference type="RefSeq" id="XP_026274475.1">
    <property type="nucleotide sequence ID" value="XM_026418690.2"/>
</dbReference>
<organism evidence="5 6">
    <name type="scientific">Frankliniella occidentalis</name>
    <name type="common">Western flower thrips</name>
    <name type="synonym">Euthrips occidentalis</name>
    <dbReference type="NCBI Taxonomy" id="133901"/>
    <lineage>
        <taxon>Eukaryota</taxon>
        <taxon>Metazoa</taxon>
        <taxon>Ecdysozoa</taxon>
        <taxon>Arthropoda</taxon>
        <taxon>Hexapoda</taxon>
        <taxon>Insecta</taxon>
        <taxon>Pterygota</taxon>
        <taxon>Neoptera</taxon>
        <taxon>Paraneoptera</taxon>
        <taxon>Thysanoptera</taxon>
        <taxon>Terebrantia</taxon>
        <taxon>Thripoidea</taxon>
        <taxon>Thripidae</taxon>
        <taxon>Frankliniella</taxon>
    </lineage>
</organism>
<evidence type="ECO:0000256" key="3">
    <source>
        <dbReference type="ARBA" id="ARBA00022786"/>
    </source>
</evidence>
<dbReference type="AlphaFoldDB" id="A0A6J1S5J5"/>
<dbReference type="InterPro" id="IPR040394">
    <property type="entry name" value="FBX25/32"/>
</dbReference>
<dbReference type="OrthoDB" id="9991467at2759"/>
<dbReference type="PANTHER" id="PTHR13123:SF7">
    <property type="entry name" value="LD30288P"/>
    <property type="match status" value="1"/>
</dbReference>
<sequence length="434" mass="50343">MPFISKDWRSPGEEWVKTEEGWEKKKVLECGRQILGPPTENLESRCRGITNYSTDVPFRDGLSKNCSMDEDEKENMQVEDQSTAIFMDGNNRVDLKVVVNRTNSQDGTIQPHCHITVKCTREIAGFNGLSDALKRLDFRSAVHDGRRFHYICKLLDLLITQKLSMLSGCAQKVLFAMLEEVAYQVSASQQNMHMLRKLLTELRAMIDCACWGRPLGSTRLWEQHLQSIDRILSIANTIQIREPHDDMYPKLQNLPEECVREILLRLADHKDVENSSKAYSVMQNLSSEQRIWRELCSFHFTDAQINFVLENIRKQDEQLHEKQQPLDLIGHLTRDIHDTTPHQETGTSQEIETVENPPDWKKVYHKLRKCYGLREDYPEMIQLCRNCCCLFWKSIGHPCIADQDPTFQEKLDTVDKSSLHVPVPPHAFLKFFSL</sequence>
<evidence type="ECO:0000313" key="5">
    <source>
        <dbReference type="Proteomes" id="UP000504606"/>
    </source>
</evidence>
<dbReference type="Proteomes" id="UP000504606">
    <property type="component" value="Unplaced"/>
</dbReference>
<dbReference type="GeneID" id="113203802"/>
<protein>
    <submittedName>
        <fullName evidence="6">F-box only protein 32 isoform X1</fullName>
    </submittedName>
</protein>
<comment type="subcellular location">
    <subcellularLocation>
        <location evidence="1">Nucleus</location>
    </subcellularLocation>
</comment>
<gene>
    <name evidence="6" type="primary">LOC113203802</name>
</gene>
<evidence type="ECO:0000313" key="6">
    <source>
        <dbReference type="RefSeq" id="XP_026274475.1"/>
    </source>
</evidence>
<dbReference type="InterPro" id="IPR036047">
    <property type="entry name" value="F-box-like_dom_sf"/>
</dbReference>
<comment type="pathway">
    <text evidence="2">Protein modification; protein ubiquitination.</text>
</comment>
<reference evidence="6" key="1">
    <citation type="submission" date="2025-08" db="UniProtKB">
        <authorList>
            <consortium name="RefSeq"/>
        </authorList>
    </citation>
    <scope>IDENTIFICATION</scope>
    <source>
        <tissue evidence="6">Whole organism</tissue>
    </source>
</reference>
<dbReference type="GO" id="GO:0016567">
    <property type="term" value="P:protein ubiquitination"/>
    <property type="evidence" value="ECO:0007669"/>
    <property type="project" value="UniProtKB-UniPathway"/>
</dbReference>
<name>A0A6J1S5J5_FRAOC</name>
<keyword evidence="3" id="KW-0833">Ubl conjugation pathway</keyword>
<accession>A0A6J1S5J5</accession>
<dbReference type="PANTHER" id="PTHR13123">
    <property type="entry name" value="LD30288P"/>
    <property type="match status" value="1"/>
</dbReference>
<dbReference type="SUPFAM" id="SSF81383">
    <property type="entry name" value="F-box domain"/>
    <property type="match status" value="1"/>
</dbReference>
<evidence type="ECO:0000256" key="1">
    <source>
        <dbReference type="ARBA" id="ARBA00004123"/>
    </source>
</evidence>
<dbReference type="GO" id="GO:0019005">
    <property type="term" value="C:SCF ubiquitin ligase complex"/>
    <property type="evidence" value="ECO:0007669"/>
    <property type="project" value="TreeGrafter"/>
</dbReference>